<organism evidence="1 2">
    <name type="scientific">Pilimelia terevasa</name>
    <dbReference type="NCBI Taxonomy" id="53372"/>
    <lineage>
        <taxon>Bacteria</taxon>
        <taxon>Bacillati</taxon>
        <taxon>Actinomycetota</taxon>
        <taxon>Actinomycetes</taxon>
        <taxon>Micromonosporales</taxon>
        <taxon>Micromonosporaceae</taxon>
        <taxon>Pilimelia</taxon>
    </lineage>
</organism>
<name>A0A8J3BM25_9ACTN</name>
<sequence length="655" mass="66004">MADRKLILDILARDRASRPIERVGDAADGAGTSLEGMAKDAAHLDDELGRTQKAMQVLTGEMARLDRGSARFKELRKEFGALSRDAGQLGKMRKVLGDVGADGAEAMSMSFSQRIGPLLAKAPVSAPLVGAVAAAAPAIGAAVGAAVLSGLAAGTVGAGVAMAFRHPSVKAAGRELATDFESAMMDATADFVPATVSAIGVIRGEVRSLGPELRGVFAPAAQYVAPLTRGLTGFIRGVLPGLASGLRRAKPVVDALAAGFALVGEQTGEALEAIGDGSAGAAMALKDMLVVTAYGVRALGETVGFLSKMYGGMRVVASGFSASTIAELAQNEASARQMNAAFGNLTSGLGSYSSAAGGAAGATRHLTEAQIENADRALAAFDAETALATAIRDAGKAAQGASGGINLNTAAGLRNREALSKLSASIIKSVADYEAQHGATARSAQMQQQGYDAFLKAARGMGVTGAAARNLAKQLGLLPRTVRINVDTHYRMFGKPGTSVGGIGGQGFKGYSKGGPIEGPGPRGRDSVPILGAPGEGVLNLRGMAAVGGKRGLAALNKGDRPVASTPAAAASRGPAVAAAAQRAARSATMVRQALTSSVPVPAPAADRTTPGAAGRLALSWEGSSNRLIDAFMQGLRYEIRTQGGNVQAVLGTGA</sequence>
<reference evidence="1" key="1">
    <citation type="journal article" date="2014" name="Int. J. Syst. Evol. Microbiol.">
        <title>Complete genome sequence of Corynebacterium casei LMG S-19264T (=DSM 44701T), isolated from a smear-ripened cheese.</title>
        <authorList>
            <consortium name="US DOE Joint Genome Institute (JGI-PGF)"/>
            <person name="Walter F."/>
            <person name="Albersmeier A."/>
            <person name="Kalinowski J."/>
            <person name="Ruckert C."/>
        </authorList>
    </citation>
    <scope>NUCLEOTIDE SEQUENCE</scope>
    <source>
        <strain evidence="1">JCM 3091</strain>
    </source>
</reference>
<accession>A0A8J3BM25</accession>
<dbReference type="Proteomes" id="UP000662200">
    <property type="component" value="Unassembled WGS sequence"/>
</dbReference>
<keyword evidence="2" id="KW-1185">Reference proteome</keyword>
<protein>
    <submittedName>
        <fullName evidence="1">Uncharacterized protein</fullName>
    </submittedName>
</protein>
<comment type="caution">
    <text evidence="1">The sequence shown here is derived from an EMBL/GenBank/DDBJ whole genome shotgun (WGS) entry which is preliminary data.</text>
</comment>
<dbReference type="AlphaFoldDB" id="A0A8J3BM25"/>
<dbReference type="EMBL" id="BMQC01000008">
    <property type="protein sequence ID" value="GGK32191.1"/>
    <property type="molecule type" value="Genomic_DNA"/>
</dbReference>
<dbReference type="RefSeq" id="WP_189114572.1">
    <property type="nucleotide sequence ID" value="NZ_BMQC01000008.1"/>
</dbReference>
<evidence type="ECO:0000313" key="1">
    <source>
        <dbReference type="EMBL" id="GGK32191.1"/>
    </source>
</evidence>
<proteinExistence type="predicted"/>
<gene>
    <name evidence="1" type="ORF">GCM10010124_26230</name>
</gene>
<evidence type="ECO:0000313" key="2">
    <source>
        <dbReference type="Proteomes" id="UP000662200"/>
    </source>
</evidence>
<reference evidence="1" key="2">
    <citation type="submission" date="2020-09" db="EMBL/GenBank/DDBJ databases">
        <authorList>
            <person name="Sun Q."/>
            <person name="Ohkuma M."/>
        </authorList>
    </citation>
    <scope>NUCLEOTIDE SEQUENCE</scope>
    <source>
        <strain evidence="1">JCM 3091</strain>
    </source>
</reference>